<keyword evidence="3" id="KW-0547">Nucleotide-binding</keyword>
<comment type="caution">
    <text evidence="8">The sequence shown here is derived from an EMBL/GenBank/DDBJ whole genome shotgun (WGS) entry which is preliminary data.</text>
</comment>
<dbReference type="SUPFAM" id="SSF53613">
    <property type="entry name" value="Ribokinase-like"/>
    <property type="match status" value="1"/>
</dbReference>
<dbReference type="InterPro" id="IPR011611">
    <property type="entry name" value="PfkB_dom"/>
</dbReference>
<comment type="similarity">
    <text evidence="1">Belongs to the carbohydrate kinase PfkB family.</text>
</comment>
<evidence type="ECO:0000313" key="8">
    <source>
        <dbReference type="EMBL" id="GJM55907.1"/>
    </source>
</evidence>
<dbReference type="PROSITE" id="PS00584">
    <property type="entry name" value="PFKB_KINASES_2"/>
    <property type="match status" value="1"/>
</dbReference>
<dbReference type="EMBL" id="BQKC01000001">
    <property type="protein sequence ID" value="GJM55907.1"/>
    <property type="molecule type" value="Genomic_DNA"/>
</dbReference>
<sequence>MIVTVTPNASIDKAYRIAAPVAVGEVQRVTEVIDVAGGKGLNAARAVAACGSSVVASGFAGGHAGALLRDLLDRDGVPHDFVEVAGETRSCINALDPSGTSTEFLEPGRPVTETEFEELLVRVRRLARKAAVVTVDGSVPAGLGANACARIVSAVKAEDRPVILDTSGLLLEEGVRALPTMVKPNADELAQLTGRPCDDLSQVVAAARALHGTGIEFVVVSLGADGAVMACPEGTFRGIAPSIDVVNPVGSGDTLVGAFAVAMERSMGAAQALEFAMAAATANCLSPATGNFDPAVAEELRGRTVVERIADGE</sequence>
<organism evidence="8 9">
    <name type="scientific">Granulimonas faecalis</name>
    <dbReference type="NCBI Taxonomy" id="2894155"/>
    <lineage>
        <taxon>Bacteria</taxon>
        <taxon>Bacillati</taxon>
        <taxon>Actinomycetota</taxon>
        <taxon>Coriobacteriia</taxon>
        <taxon>Coriobacteriales</taxon>
        <taxon>Kribbibacteriaceae</taxon>
        <taxon>Granulimonas</taxon>
    </lineage>
</organism>
<evidence type="ECO:0000256" key="1">
    <source>
        <dbReference type="ARBA" id="ARBA00010688"/>
    </source>
</evidence>
<proteinExistence type="inferred from homology"/>
<dbReference type="GO" id="GO:0005829">
    <property type="term" value="C:cytosol"/>
    <property type="evidence" value="ECO:0007669"/>
    <property type="project" value="TreeGrafter"/>
</dbReference>
<name>A0AAV5B4A1_9ACTN</name>
<dbReference type="RefSeq" id="WP_135978253.1">
    <property type="nucleotide sequence ID" value="NZ_BQKC01000001.1"/>
</dbReference>
<evidence type="ECO:0000256" key="6">
    <source>
        <dbReference type="PIRNR" id="PIRNR000535"/>
    </source>
</evidence>
<dbReference type="GO" id="GO:0008443">
    <property type="term" value="F:phosphofructokinase activity"/>
    <property type="evidence" value="ECO:0007669"/>
    <property type="project" value="TreeGrafter"/>
</dbReference>
<dbReference type="PIRSF" id="PIRSF000535">
    <property type="entry name" value="1PFK/6PFK/LacC"/>
    <property type="match status" value="1"/>
</dbReference>
<evidence type="ECO:0000259" key="7">
    <source>
        <dbReference type="Pfam" id="PF00294"/>
    </source>
</evidence>
<keyword evidence="2 6" id="KW-0808">Transferase</keyword>
<dbReference type="GO" id="GO:0044281">
    <property type="term" value="P:small molecule metabolic process"/>
    <property type="evidence" value="ECO:0007669"/>
    <property type="project" value="UniProtKB-ARBA"/>
</dbReference>
<evidence type="ECO:0000313" key="9">
    <source>
        <dbReference type="Proteomes" id="UP001055025"/>
    </source>
</evidence>
<evidence type="ECO:0000256" key="3">
    <source>
        <dbReference type="ARBA" id="ARBA00022741"/>
    </source>
</evidence>
<evidence type="ECO:0000256" key="2">
    <source>
        <dbReference type="ARBA" id="ARBA00022679"/>
    </source>
</evidence>
<feature type="domain" description="Carbohydrate kinase PfkB" evidence="7">
    <location>
        <begin position="9"/>
        <end position="292"/>
    </location>
</feature>
<keyword evidence="5" id="KW-0067">ATP-binding</keyword>
<dbReference type="CDD" id="cd01164">
    <property type="entry name" value="FruK_PfkB_like"/>
    <property type="match status" value="1"/>
</dbReference>
<dbReference type="Proteomes" id="UP001055025">
    <property type="component" value="Unassembled WGS sequence"/>
</dbReference>
<protein>
    <submittedName>
        <fullName evidence="8">Tagatose-6-phosphate kinase</fullName>
    </submittedName>
</protein>
<accession>A0AAV5B4A1</accession>
<dbReference type="PANTHER" id="PTHR46566:SF5">
    <property type="entry name" value="1-PHOSPHOFRUCTOKINASE"/>
    <property type="match status" value="1"/>
</dbReference>
<dbReference type="PANTHER" id="PTHR46566">
    <property type="entry name" value="1-PHOSPHOFRUCTOKINASE-RELATED"/>
    <property type="match status" value="1"/>
</dbReference>
<dbReference type="InterPro" id="IPR002173">
    <property type="entry name" value="Carboh/pur_kinase_PfkB_CS"/>
</dbReference>
<dbReference type="InterPro" id="IPR029056">
    <property type="entry name" value="Ribokinase-like"/>
</dbReference>
<dbReference type="InterPro" id="IPR017583">
    <property type="entry name" value="Tagatose/fructose_Pkinase"/>
</dbReference>
<dbReference type="FunFam" id="3.40.1190.20:FF:000001">
    <property type="entry name" value="Phosphofructokinase"/>
    <property type="match status" value="1"/>
</dbReference>
<gene>
    <name evidence="8" type="ORF">ATOP_15620</name>
</gene>
<dbReference type="NCBIfam" id="TIGR03168">
    <property type="entry name" value="1-PFK"/>
    <property type="match status" value="1"/>
</dbReference>
<keyword evidence="4 8" id="KW-0418">Kinase</keyword>
<evidence type="ECO:0000256" key="4">
    <source>
        <dbReference type="ARBA" id="ARBA00022777"/>
    </source>
</evidence>
<reference evidence="8" key="1">
    <citation type="journal article" date="2022" name="Int. J. Syst. Evol. Microbiol.">
        <title>Granulimonas faecalis gen. nov., sp. nov., and Leptogranulimonas caecicola gen. nov., sp. nov., novel lactate-producing Atopobiaceae bacteria isolated from mouse intestines, and an emended description of the family Atopobiaceae.</title>
        <authorList>
            <person name="Morinaga K."/>
            <person name="Kusada H."/>
            <person name="Sakamoto S."/>
            <person name="Murakami T."/>
            <person name="Toyoda A."/>
            <person name="Mori H."/>
            <person name="Meng X.Y."/>
            <person name="Takashino M."/>
            <person name="Murotomi K."/>
            <person name="Tamaki H."/>
        </authorList>
    </citation>
    <scope>NUCLEOTIDE SEQUENCE</scope>
    <source>
        <strain evidence="8">OPF53</strain>
    </source>
</reference>
<dbReference type="AlphaFoldDB" id="A0AAV5B4A1"/>
<dbReference type="Pfam" id="PF00294">
    <property type="entry name" value="PfkB"/>
    <property type="match status" value="1"/>
</dbReference>
<dbReference type="GO" id="GO:0005524">
    <property type="term" value="F:ATP binding"/>
    <property type="evidence" value="ECO:0007669"/>
    <property type="project" value="UniProtKB-KW"/>
</dbReference>
<keyword evidence="9" id="KW-1185">Reference proteome</keyword>
<dbReference type="Gene3D" id="3.40.1190.20">
    <property type="match status" value="1"/>
</dbReference>
<dbReference type="GO" id="GO:0016052">
    <property type="term" value="P:carbohydrate catabolic process"/>
    <property type="evidence" value="ECO:0007669"/>
    <property type="project" value="UniProtKB-ARBA"/>
</dbReference>
<evidence type="ECO:0000256" key="5">
    <source>
        <dbReference type="ARBA" id="ARBA00022840"/>
    </source>
</evidence>